<protein>
    <recommendedName>
        <fullName evidence="1">HNH nuclease domain-containing protein</fullName>
    </recommendedName>
</protein>
<reference evidence="3" key="1">
    <citation type="journal article" date="2019" name="Int. J. Syst. Evol. Microbiol.">
        <title>The Global Catalogue of Microorganisms (GCM) 10K type strain sequencing project: providing services to taxonomists for standard genome sequencing and annotation.</title>
        <authorList>
            <consortium name="The Broad Institute Genomics Platform"/>
            <consortium name="The Broad Institute Genome Sequencing Center for Infectious Disease"/>
            <person name="Wu L."/>
            <person name="Ma J."/>
        </authorList>
    </citation>
    <scope>NUCLEOTIDE SEQUENCE [LARGE SCALE GENOMIC DNA]</scope>
    <source>
        <strain evidence="3">NBRC 113072</strain>
    </source>
</reference>
<keyword evidence="3" id="KW-1185">Reference proteome</keyword>
<dbReference type="EMBL" id="BSUO01000001">
    <property type="protein sequence ID" value="GMA41343.1"/>
    <property type="molecule type" value="Genomic_DNA"/>
</dbReference>
<dbReference type="CDD" id="cd00085">
    <property type="entry name" value="HNHc"/>
    <property type="match status" value="1"/>
</dbReference>
<dbReference type="Pfam" id="PF02720">
    <property type="entry name" value="DUF222"/>
    <property type="match status" value="1"/>
</dbReference>
<dbReference type="InterPro" id="IPR003870">
    <property type="entry name" value="DUF222"/>
</dbReference>
<dbReference type="SMART" id="SM00507">
    <property type="entry name" value="HNHc"/>
    <property type="match status" value="1"/>
</dbReference>
<organism evidence="2 3">
    <name type="scientific">Mobilicoccus caccae</name>
    <dbReference type="NCBI Taxonomy" id="1859295"/>
    <lineage>
        <taxon>Bacteria</taxon>
        <taxon>Bacillati</taxon>
        <taxon>Actinomycetota</taxon>
        <taxon>Actinomycetes</taxon>
        <taxon>Micrococcales</taxon>
        <taxon>Dermatophilaceae</taxon>
        <taxon>Mobilicoccus</taxon>
    </lineage>
</organism>
<evidence type="ECO:0000313" key="2">
    <source>
        <dbReference type="EMBL" id="GMA41343.1"/>
    </source>
</evidence>
<name>A0ABQ6IXE3_9MICO</name>
<evidence type="ECO:0000313" key="3">
    <source>
        <dbReference type="Proteomes" id="UP001157126"/>
    </source>
</evidence>
<dbReference type="InterPro" id="IPR003615">
    <property type="entry name" value="HNH_nuc"/>
</dbReference>
<evidence type="ECO:0000259" key="1">
    <source>
        <dbReference type="SMART" id="SM00507"/>
    </source>
</evidence>
<dbReference type="Proteomes" id="UP001157126">
    <property type="component" value="Unassembled WGS sequence"/>
</dbReference>
<sequence>MAIAPFPIPASAGDAALAQLDAARELVAQIGDGLASVASDDLARLAAAAAGVVAVVEAARAAIVLEACSRGVIAGSDHPRTKAWVEQTCRDAEVPVTSVMARQLQDVAQTCTGHDVTALREAVTNGRLPLESAAVVAKVYRRLRAKIEHPHWEELADILIGWAAEGARPSQLHSLEERMIGQYGTAGALQEEHDRAYQNRRLTDFRTTRDGMRTATLKLDPASEATLTAALHALSKPQPGAEGEPDLRSAGQRRADALLTIAGMATMPQPQVPGTGAKARITVTMTLADLLGDLADCDQAGGVDGRGSDAAEGADSRNRVRFGTRVRSRACGYAAAGFGQTLTPAEARMLACDAQIIPTVLGTDGEVLDLGRAHRTVTPGQSAALHQRDQGCTYPGCSMPPQWCDAHHIIYWRHGGRTDMKHLALLCRHHHTVVHRHDHTATVHPARGVLWTRHDGTPIGTGPRPALP</sequence>
<dbReference type="Gene3D" id="1.10.30.50">
    <property type="match status" value="1"/>
</dbReference>
<dbReference type="RefSeq" id="WP_284304895.1">
    <property type="nucleotide sequence ID" value="NZ_BSUO01000001.1"/>
</dbReference>
<feature type="domain" description="HNH nuclease" evidence="1">
    <location>
        <begin position="380"/>
        <end position="432"/>
    </location>
</feature>
<proteinExistence type="predicted"/>
<gene>
    <name evidence="2" type="ORF">GCM10025883_33880</name>
</gene>
<comment type="caution">
    <text evidence="2">The sequence shown here is derived from an EMBL/GenBank/DDBJ whole genome shotgun (WGS) entry which is preliminary data.</text>
</comment>
<accession>A0ABQ6IXE3</accession>